<dbReference type="SUPFAM" id="SSF53098">
    <property type="entry name" value="Ribonuclease H-like"/>
    <property type="match status" value="1"/>
</dbReference>
<reference evidence="3 4" key="1">
    <citation type="submission" date="2018-08" db="EMBL/GenBank/DDBJ databases">
        <title>Genome and evolution of the arbuscular mycorrhizal fungus Diversispora epigaea (formerly Glomus versiforme) and its bacterial endosymbionts.</title>
        <authorList>
            <person name="Sun X."/>
            <person name="Fei Z."/>
            <person name="Harrison M."/>
        </authorList>
    </citation>
    <scope>NUCLEOTIDE SEQUENCE [LARGE SCALE GENOMIC DNA]</scope>
    <source>
        <strain evidence="3 4">IT104</strain>
    </source>
</reference>
<dbReference type="Pfam" id="PF16488">
    <property type="entry name" value="ArgoL2"/>
    <property type="match status" value="1"/>
</dbReference>
<evidence type="ECO:0000313" key="4">
    <source>
        <dbReference type="Proteomes" id="UP000266861"/>
    </source>
</evidence>
<dbReference type="CDD" id="cd02846">
    <property type="entry name" value="PAZ_argonaute_like"/>
    <property type="match status" value="1"/>
</dbReference>
<dbReference type="Pfam" id="PF16486">
    <property type="entry name" value="ArgoN"/>
    <property type="match status" value="1"/>
</dbReference>
<dbReference type="InterPro" id="IPR003100">
    <property type="entry name" value="PAZ_dom"/>
</dbReference>
<dbReference type="OrthoDB" id="10252740at2759"/>
<organism evidence="3 4">
    <name type="scientific">Diversispora epigaea</name>
    <dbReference type="NCBI Taxonomy" id="1348612"/>
    <lineage>
        <taxon>Eukaryota</taxon>
        <taxon>Fungi</taxon>
        <taxon>Fungi incertae sedis</taxon>
        <taxon>Mucoromycota</taxon>
        <taxon>Glomeromycotina</taxon>
        <taxon>Glomeromycetes</taxon>
        <taxon>Diversisporales</taxon>
        <taxon>Diversisporaceae</taxon>
        <taxon>Diversispora</taxon>
    </lineage>
</organism>
<dbReference type="GO" id="GO:0003723">
    <property type="term" value="F:RNA binding"/>
    <property type="evidence" value="ECO:0007669"/>
    <property type="project" value="InterPro"/>
</dbReference>
<dbReference type="PROSITE" id="PS50822">
    <property type="entry name" value="PIWI"/>
    <property type="match status" value="1"/>
</dbReference>
<protein>
    <recommendedName>
        <fullName evidence="5">PAZ domain-containing protein</fullName>
    </recommendedName>
</protein>
<comment type="caution">
    <text evidence="3">The sequence shown here is derived from an EMBL/GenBank/DDBJ whole genome shotgun (WGS) entry which is preliminary data.</text>
</comment>
<dbReference type="SMART" id="SM01163">
    <property type="entry name" value="DUF1785"/>
    <property type="match status" value="1"/>
</dbReference>
<feature type="domain" description="Piwi" evidence="2">
    <location>
        <begin position="521"/>
        <end position="584"/>
    </location>
</feature>
<dbReference type="AlphaFoldDB" id="A0A397JQ17"/>
<evidence type="ECO:0000259" key="1">
    <source>
        <dbReference type="PROSITE" id="PS50821"/>
    </source>
</evidence>
<dbReference type="InterPro" id="IPR032474">
    <property type="entry name" value="Argonaute_N"/>
</dbReference>
<evidence type="ECO:0000259" key="2">
    <source>
        <dbReference type="PROSITE" id="PS50822"/>
    </source>
</evidence>
<dbReference type="InterPro" id="IPR032472">
    <property type="entry name" value="ArgoL2"/>
</dbReference>
<dbReference type="Gene3D" id="2.170.260.10">
    <property type="entry name" value="paz domain"/>
    <property type="match status" value="1"/>
</dbReference>
<dbReference type="SUPFAM" id="SSF101690">
    <property type="entry name" value="PAZ domain"/>
    <property type="match status" value="1"/>
</dbReference>
<dbReference type="Gene3D" id="3.40.50.2300">
    <property type="match status" value="1"/>
</dbReference>
<dbReference type="InterPro" id="IPR014811">
    <property type="entry name" value="ArgoL1"/>
</dbReference>
<dbReference type="Proteomes" id="UP000266861">
    <property type="component" value="Unassembled WGS sequence"/>
</dbReference>
<feature type="domain" description="PAZ" evidence="1">
    <location>
        <begin position="237"/>
        <end position="349"/>
    </location>
</feature>
<gene>
    <name evidence="3" type="ORF">Glove_14g51</name>
</gene>
<dbReference type="InterPro" id="IPR012337">
    <property type="entry name" value="RNaseH-like_sf"/>
</dbReference>
<proteinExistence type="predicted"/>
<dbReference type="STRING" id="1348612.A0A397JQ17"/>
<dbReference type="InterPro" id="IPR003165">
    <property type="entry name" value="Piwi"/>
</dbReference>
<accession>A0A397JQ17</accession>
<dbReference type="InterPro" id="IPR036085">
    <property type="entry name" value="PAZ_dom_sf"/>
</dbReference>
<dbReference type="Pfam" id="PF02170">
    <property type="entry name" value="PAZ"/>
    <property type="match status" value="1"/>
</dbReference>
<keyword evidence="4" id="KW-1185">Reference proteome</keyword>
<sequence length="598" mass="68767">MSKRLSENSSETSKKSRNFEIRNAVDLKVAVRPGFGTEGNRFRIKTNNFRILTLPKGNLYHYKFVISTPIKVKTHLAFKIFSYMGLQNYFGGTQVVFDGNSSIYSSQTLPIGNEDEEKIDVTLPAEGRMRSKNFMVIIQKVAQIDLQSVKDYMNGTCLFTSEVQTCLSVLNTILNYKPRNTYLIVKNGIFPENFDRPRYLGNGIELKQGYCQSIRPGIEQLIVNVDVCAACFYPACSLLQFVSMVLKKNIDNLRRGITDSEKRQLEYILKEVKIRVNHRGEHQPRFKIERLSSQATDYLMFRNEKEGRDVSVVDYFVQQYNRQLEFRCLPCVVVKKSNFIPIEVCEVLPGQKFEKSIDDKLKADIIKFTCIKPQERFRTIEKGIESFFKYKEDENLNDFGIQIDSRMIEIEARLLKPPIVAYDKKSQDPEFQPRFGRWNLMNKFFPSIRPLENWSILMLTRDPVQMVEKFARELMKTLNERGMPVNTFPKIIPENLQGDIEKGLVIAIDKAQVNKNIPVQIILVFIPRKASQPYGRIKQLSDTVLGIPTQCIVSDRLRKSGDKGLLSNLALKINAKLGGRNCSLRGDQLDSVTKVPVK</sequence>
<dbReference type="PROSITE" id="PS50821">
    <property type="entry name" value="PAZ"/>
    <property type="match status" value="1"/>
</dbReference>
<dbReference type="Pfam" id="PF02171">
    <property type="entry name" value="Piwi"/>
    <property type="match status" value="1"/>
</dbReference>
<dbReference type="EMBL" id="PQFF01000012">
    <property type="protein sequence ID" value="RHZ89452.1"/>
    <property type="molecule type" value="Genomic_DNA"/>
</dbReference>
<dbReference type="PANTHER" id="PTHR22891">
    <property type="entry name" value="EUKARYOTIC TRANSLATION INITIATION FACTOR 2C"/>
    <property type="match status" value="1"/>
</dbReference>
<evidence type="ECO:0008006" key="5">
    <source>
        <dbReference type="Google" id="ProtNLM"/>
    </source>
</evidence>
<dbReference type="Pfam" id="PF08699">
    <property type="entry name" value="ArgoL1"/>
    <property type="match status" value="1"/>
</dbReference>
<evidence type="ECO:0000313" key="3">
    <source>
        <dbReference type="EMBL" id="RHZ89452.1"/>
    </source>
</evidence>
<name>A0A397JQ17_9GLOM</name>